<feature type="signal peptide" evidence="2">
    <location>
        <begin position="1"/>
        <end position="21"/>
    </location>
</feature>
<feature type="transmembrane region" description="Helical" evidence="1">
    <location>
        <begin position="145"/>
        <end position="165"/>
    </location>
</feature>
<accession>A0A3M5INI7</accession>
<organism evidence="3 4">
    <name type="scientific">Pseudomonas amygdali pv. mori</name>
    <dbReference type="NCBI Taxonomy" id="34065"/>
    <lineage>
        <taxon>Bacteria</taxon>
        <taxon>Pseudomonadati</taxon>
        <taxon>Pseudomonadota</taxon>
        <taxon>Gammaproteobacteria</taxon>
        <taxon>Pseudomonadales</taxon>
        <taxon>Pseudomonadaceae</taxon>
        <taxon>Pseudomonas</taxon>
        <taxon>Pseudomonas amygdali</taxon>
    </lineage>
</organism>
<feature type="transmembrane region" description="Helical" evidence="1">
    <location>
        <begin position="841"/>
        <end position="860"/>
    </location>
</feature>
<feature type="transmembrane region" description="Helical" evidence="1">
    <location>
        <begin position="95"/>
        <end position="124"/>
    </location>
</feature>
<comment type="caution">
    <text evidence="3">The sequence shown here is derived from an EMBL/GenBank/DDBJ whole genome shotgun (WGS) entry which is preliminary data.</text>
</comment>
<evidence type="ECO:0000313" key="4">
    <source>
        <dbReference type="Proteomes" id="UP000276194"/>
    </source>
</evidence>
<evidence type="ECO:0000313" key="3">
    <source>
        <dbReference type="EMBL" id="RMT12473.1"/>
    </source>
</evidence>
<keyword evidence="1" id="KW-0472">Membrane</keyword>
<evidence type="ECO:0000256" key="2">
    <source>
        <dbReference type="SAM" id="SignalP"/>
    </source>
</evidence>
<dbReference type="Proteomes" id="UP000276194">
    <property type="component" value="Unassembled WGS sequence"/>
</dbReference>
<evidence type="ECO:0000256" key="1">
    <source>
        <dbReference type="SAM" id="Phobius"/>
    </source>
</evidence>
<dbReference type="RefSeq" id="WP_122323191.1">
    <property type="nucleotide sequence ID" value="NZ_RBTD01000455.1"/>
</dbReference>
<feature type="transmembrane region" description="Helical" evidence="1">
    <location>
        <begin position="701"/>
        <end position="721"/>
    </location>
</feature>
<protein>
    <submittedName>
        <fullName evidence="3">Putative Membrane protein</fullName>
    </submittedName>
</protein>
<reference evidence="3 4" key="1">
    <citation type="submission" date="2018-08" db="EMBL/GenBank/DDBJ databases">
        <title>Recombination of ecologically and evolutionarily significant loci maintains genetic cohesion in the Pseudomonas syringae species complex.</title>
        <authorList>
            <person name="Dillon M."/>
            <person name="Thakur S."/>
            <person name="Almeida R.N.D."/>
            <person name="Weir B.S."/>
            <person name="Guttman D.S."/>
        </authorList>
    </citation>
    <scope>NUCLEOTIDE SEQUENCE [LARGE SCALE GENOMIC DNA]</scope>
    <source>
        <strain evidence="3 4">ICMP 6941</strain>
    </source>
</reference>
<keyword evidence="1" id="KW-1133">Transmembrane helix</keyword>
<feature type="transmembrane region" description="Helical" evidence="1">
    <location>
        <begin position="750"/>
        <end position="770"/>
    </location>
</feature>
<keyword evidence="1" id="KW-0812">Transmembrane</keyword>
<feature type="chain" id="PRO_5018037220" evidence="2">
    <location>
        <begin position="22"/>
        <end position="930"/>
    </location>
</feature>
<proteinExistence type="predicted"/>
<dbReference type="EMBL" id="RBTD01000455">
    <property type="protein sequence ID" value="RMT12473.1"/>
    <property type="molecule type" value="Genomic_DNA"/>
</dbReference>
<gene>
    <name evidence="3" type="ORF">ALP52_00816</name>
</gene>
<name>A0A3M5INI7_PSEA0</name>
<dbReference type="AlphaFoldDB" id="A0A3M5INI7"/>
<sequence length="930" mass="102437">MKRFLPFLLLLSALCTGSAFADSDSATCGVSQDGKSIDTEYVVCPQNIGQNLKYSFLGSATFGEVNNNTGVLNRSAAIEDELSEGQKNINASNQYTVGVIVMLAWGIALFLGTFHLGAMVVAYVKAGLSGELQDQDGKPARYKTWGLYTLATSVAGFGMLMPGLFGVNHVLSAGAYGLIAASNASAEAEAQIIGRFLNRQISGNLEHTEARDTLKDYREKKENSHTYYSAQATIAGVISTSLLISNTSAFNNAIDNLKVHDASWKVRDVTADVWKPNNQDGISFEKRFSEDPNQRMWATDAVTFAKNPTDIGDTLSYLKAVNYNKSYRDFDDIDALESQASKLMSDIRTTSFYDNPAGFQEIKESAASLFFKDAQANIMRKNFLGWMVKSDEIADLIVNYACSKSLGDRMAAQNFIDAHTKPDSPNGSGNPSCVDNNWKVMGLGQSEQYATQIHDKTNALIDEYYNTRLKINTQFHNSVFNQDLFKRQVESYQKGFLHLVWTMPAMSDEANFSATSQNQFGSSSPMTTIQTQAVGTYIIDDWARKHGYGDGTTYNSLNMGEVVRELNLIPNSDGAPSLSDSAAIMQKAYSTNATASAQQTDFYEAIGVGLENPKVELDACVNTTKYPVTCMQKYGQQISETMTQIMYLAATTKLIGYAATAYGDKKKERVMSDQAKAEENAGVSKDKIKKNQKKLSKTPNFMQIVGAITGGLASFFFAWALKGYMLATMFKFLVISIITGPFFLLYVLNIFYLLLLIVTMPFAILAFFKLNDRDNLMRIGSTMLGIFFSTIVFGPLIVFFYVSNWEIAAALDQSIMKYATNGLGPAVGQGANVITQKMIEIVVSGAIFFIVHISCTKYAIKMLAQSVAVMDLKMPHLQYADLLLHRIELMCGVGTVGMYTIVNAIADRKTAIGAYKLLSKLGRKYRTNRR</sequence>
<feature type="transmembrane region" description="Helical" evidence="1">
    <location>
        <begin position="782"/>
        <end position="802"/>
    </location>
</feature>
<keyword evidence="2" id="KW-0732">Signal</keyword>